<keyword evidence="4" id="KW-1185">Reference proteome</keyword>
<comment type="similarity">
    <text evidence="2">Belongs to the TacA antitoxin family.</text>
</comment>
<sequence length="94" mass="10732">MQTTHQDSKSDRIEARVSSEDKDLFKRAAELSGMNNFTAFVIKALKDASVKVIKEHALIELSLRDQQLFIDSLLKDTAPNQRLLKAVKRHKKLI</sequence>
<evidence type="ECO:0000313" key="4">
    <source>
        <dbReference type="Proteomes" id="UP000054608"/>
    </source>
</evidence>
<name>A0A0W0XQR0_9GAMM</name>
<dbReference type="RefSeq" id="WP_058531855.1">
    <property type="nucleotide sequence ID" value="NZ_CAAAIN010000002.1"/>
</dbReference>
<reference evidence="3 4" key="1">
    <citation type="submission" date="2015-11" db="EMBL/GenBank/DDBJ databases">
        <title>Genomic analysis of 38 Legionella species identifies large and diverse effector repertoires.</title>
        <authorList>
            <person name="Burstein D."/>
            <person name="Amaro F."/>
            <person name="Zusman T."/>
            <person name="Lifshitz Z."/>
            <person name="Cohen O."/>
            <person name="Gilbert J.A."/>
            <person name="Pupko T."/>
            <person name="Shuman H.A."/>
            <person name="Segal G."/>
        </authorList>
    </citation>
    <scope>NUCLEOTIDE SEQUENCE [LARGE SCALE GENOMIC DNA]</scope>
    <source>
        <strain evidence="3 4">WA-270A-C2</strain>
    </source>
</reference>
<dbReference type="PANTHER" id="PTHR35401:SF2">
    <property type="entry name" value="ABC-TYPE TRANSPORT SYSTEM"/>
    <property type="match status" value="1"/>
</dbReference>
<protein>
    <recommendedName>
        <fullName evidence="5">DUF1778 domain-containing protein</fullName>
    </recommendedName>
</protein>
<keyword evidence="1" id="KW-1277">Toxin-antitoxin system</keyword>
<evidence type="ECO:0000256" key="1">
    <source>
        <dbReference type="ARBA" id="ARBA00022649"/>
    </source>
</evidence>
<dbReference type="PATRIC" id="fig|458.5.peg.1925"/>
<dbReference type="SUPFAM" id="SSF47598">
    <property type="entry name" value="Ribbon-helix-helix"/>
    <property type="match status" value="1"/>
</dbReference>
<dbReference type="GO" id="GO:0006355">
    <property type="term" value="P:regulation of DNA-templated transcription"/>
    <property type="evidence" value="ECO:0007669"/>
    <property type="project" value="InterPro"/>
</dbReference>
<organism evidence="3 4">
    <name type="scientific">Legionella rubrilucens</name>
    <dbReference type="NCBI Taxonomy" id="458"/>
    <lineage>
        <taxon>Bacteria</taxon>
        <taxon>Pseudomonadati</taxon>
        <taxon>Pseudomonadota</taxon>
        <taxon>Gammaproteobacteria</taxon>
        <taxon>Legionellales</taxon>
        <taxon>Legionellaceae</taxon>
        <taxon>Legionella</taxon>
    </lineage>
</organism>
<dbReference type="OrthoDB" id="573898at2"/>
<proteinExistence type="inferred from homology"/>
<comment type="caution">
    <text evidence="3">The sequence shown here is derived from an EMBL/GenBank/DDBJ whole genome shotgun (WGS) entry which is preliminary data.</text>
</comment>
<dbReference type="InterPro" id="IPR014795">
    <property type="entry name" value="TacA_1-like"/>
</dbReference>
<accession>A0A0W0XQR0</accession>
<evidence type="ECO:0000256" key="2">
    <source>
        <dbReference type="ARBA" id="ARBA00049988"/>
    </source>
</evidence>
<dbReference type="EMBL" id="LNYT01000020">
    <property type="protein sequence ID" value="KTD46926.1"/>
    <property type="molecule type" value="Genomic_DNA"/>
</dbReference>
<dbReference type="Pfam" id="PF08681">
    <property type="entry name" value="TacA1"/>
    <property type="match status" value="1"/>
</dbReference>
<dbReference type="AlphaFoldDB" id="A0A0W0XQR0"/>
<gene>
    <name evidence="3" type="ORF">Lrub_1848</name>
</gene>
<evidence type="ECO:0000313" key="3">
    <source>
        <dbReference type="EMBL" id="KTD46926.1"/>
    </source>
</evidence>
<dbReference type="Gene3D" id="1.20.5.780">
    <property type="entry name" value="Single helix bin"/>
    <property type="match status" value="1"/>
</dbReference>
<dbReference type="InterPro" id="IPR010985">
    <property type="entry name" value="Ribbon_hlx_hlx"/>
</dbReference>
<evidence type="ECO:0008006" key="5">
    <source>
        <dbReference type="Google" id="ProtNLM"/>
    </source>
</evidence>
<dbReference type="Proteomes" id="UP000054608">
    <property type="component" value="Unassembled WGS sequence"/>
</dbReference>
<dbReference type="PANTHER" id="PTHR35401">
    <property type="entry name" value="COPG FAMILY HELIX-TURN-HELIX PROTEIN-RELATED-RELATED"/>
    <property type="match status" value="1"/>
</dbReference>
<dbReference type="STRING" id="458.Lrub_1848"/>